<keyword evidence="1" id="KW-0805">Transcription regulation</keyword>
<name>A0ABT1XHH2_9BURK</name>
<dbReference type="InterPro" id="IPR036390">
    <property type="entry name" value="WH_DNA-bd_sf"/>
</dbReference>
<dbReference type="PROSITE" id="PS51063">
    <property type="entry name" value="HTH_CRP_2"/>
    <property type="match status" value="1"/>
</dbReference>
<dbReference type="InterPro" id="IPR012318">
    <property type="entry name" value="HTH_CRP"/>
</dbReference>
<keyword evidence="3" id="KW-0804">Transcription</keyword>
<keyword evidence="6" id="KW-1185">Reference proteome</keyword>
<dbReference type="Proteomes" id="UP001165267">
    <property type="component" value="Unassembled WGS sequence"/>
</dbReference>
<proteinExistence type="predicted"/>
<keyword evidence="2" id="KW-0238">DNA-binding</keyword>
<dbReference type="PANTHER" id="PTHR24567:SF74">
    <property type="entry name" value="HTH-TYPE TRANSCRIPTIONAL REGULATOR ARCR"/>
    <property type="match status" value="1"/>
</dbReference>
<dbReference type="Gene3D" id="1.10.10.10">
    <property type="entry name" value="Winged helix-like DNA-binding domain superfamily/Winged helix DNA-binding domain"/>
    <property type="match status" value="1"/>
</dbReference>
<evidence type="ECO:0000313" key="6">
    <source>
        <dbReference type="Proteomes" id="UP001165267"/>
    </source>
</evidence>
<dbReference type="Pfam" id="PF00027">
    <property type="entry name" value="cNMP_binding"/>
    <property type="match status" value="1"/>
</dbReference>
<dbReference type="InterPro" id="IPR000595">
    <property type="entry name" value="cNMP-bd_dom"/>
</dbReference>
<reference evidence="5" key="1">
    <citation type="submission" date="2022-07" db="EMBL/GenBank/DDBJ databases">
        <authorList>
            <person name="Xamxidin M."/>
        </authorList>
    </citation>
    <scope>NUCLEOTIDE SEQUENCE</scope>
    <source>
        <strain evidence="5">YS8-69</strain>
    </source>
</reference>
<dbReference type="PANTHER" id="PTHR24567">
    <property type="entry name" value="CRP FAMILY TRANSCRIPTIONAL REGULATORY PROTEIN"/>
    <property type="match status" value="1"/>
</dbReference>
<dbReference type="SUPFAM" id="SSF46785">
    <property type="entry name" value="Winged helix' DNA-binding domain"/>
    <property type="match status" value="1"/>
</dbReference>
<sequence length="257" mass="28917">MSHTALNHLLNSLSPKDFALLEPHLEAVDLNPGAVLYEFGEQIRYAYFPITSIISLLYVLEDGASAETAVVGNEGVLGVTLFMGGTTTPTRAVVQGQGIAYRIRADILLEEFNKGEAIQNLLLRYTQVLITQMNQTAVCNRHHSVEQQLCRWLLRRLDRVSGNSLNITQESIANMLGVRREGVTEAAGRLQRDGLIKYNRGHLEVLDRDSLEVRVCECYEVVKAEFERLLPDKEQQVSEKLPPDYFRKVGSEQLSME</sequence>
<dbReference type="RefSeq" id="WP_257511955.1">
    <property type="nucleotide sequence ID" value="NZ_JANKHG010000017.1"/>
</dbReference>
<evidence type="ECO:0000256" key="1">
    <source>
        <dbReference type="ARBA" id="ARBA00023015"/>
    </source>
</evidence>
<dbReference type="InterPro" id="IPR018490">
    <property type="entry name" value="cNMP-bd_dom_sf"/>
</dbReference>
<evidence type="ECO:0000256" key="2">
    <source>
        <dbReference type="ARBA" id="ARBA00023125"/>
    </source>
</evidence>
<protein>
    <submittedName>
        <fullName evidence="5">Crp/Fnr family transcriptional regulator</fullName>
    </submittedName>
</protein>
<accession>A0ABT1XHH2</accession>
<dbReference type="Pfam" id="PF13545">
    <property type="entry name" value="HTH_Crp_2"/>
    <property type="match status" value="1"/>
</dbReference>
<dbReference type="InterPro" id="IPR050397">
    <property type="entry name" value="Env_Response_Regulators"/>
</dbReference>
<dbReference type="CDD" id="cd00038">
    <property type="entry name" value="CAP_ED"/>
    <property type="match status" value="1"/>
</dbReference>
<dbReference type="SUPFAM" id="SSF51206">
    <property type="entry name" value="cAMP-binding domain-like"/>
    <property type="match status" value="1"/>
</dbReference>
<dbReference type="EMBL" id="JANKHG010000017">
    <property type="protein sequence ID" value="MCR2746736.1"/>
    <property type="molecule type" value="Genomic_DNA"/>
</dbReference>
<dbReference type="SMART" id="SM00419">
    <property type="entry name" value="HTH_CRP"/>
    <property type="match status" value="1"/>
</dbReference>
<comment type="caution">
    <text evidence="5">The sequence shown here is derived from an EMBL/GenBank/DDBJ whole genome shotgun (WGS) entry which is preliminary data.</text>
</comment>
<feature type="domain" description="HTH crp-type" evidence="4">
    <location>
        <begin position="143"/>
        <end position="209"/>
    </location>
</feature>
<evidence type="ECO:0000259" key="4">
    <source>
        <dbReference type="PROSITE" id="PS51063"/>
    </source>
</evidence>
<evidence type="ECO:0000313" key="5">
    <source>
        <dbReference type="EMBL" id="MCR2746736.1"/>
    </source>
</evidence>
<dbReference type="InterPro" id="IPR014710">
    <property type="entry name" value="RmlC-like_jellyroll"/>
</dbReference>
<organism evidence="5 6">
    <name type="scientific">Limnobacter parvus</name>
    <dbReference type="NCBI Taxonomy" id="2939690"/>
    <lineage>
        <taxon>Bacteria</taxon>
        <taxon>Pseudomonadati</taxon>
        <taxon>Pseudomonadota</taxon>
        <taxon>Betaproteobacteria</taxon>
        <taxon>Burkholderiales</taxon>
        <taxon>Burkholderiaceae</taxon>
        <taxon>Limnobacter</taxon>
    </lineage>
</organism>
<dbReference type="Gene3D" id="2.60.120.10">
    <property type="entry name" value="Jelly Rolls"/>
    <property type="match status" value="1"/>
</dbReference>
<evidence type="ECO:0000256" key="3">
    <source>
        <dbReference type="ARBA" id="ARBA00023163"/>
    </source>
</evidence>
<dbReference type="InterPro" id="IPR036388">
    <property type="entry name" value="WH-like_DNA-bd_sf"/>
</dbReference>
<gene>
    <name evidence="5" type="ORF">NSP04_08745</name>
</gene>